<dbReference type="InterPro" id="IPR048333">
    <property type="entry name" value="HA2_WH"/>
</dbReference>
<dbReference type="InterPro" id="IPR027417">
    <property type="entry name" value="P-loop_NTPase"/>
</dbReference>
<dbReference type="Pfam" id="PF00271">
    <property type="entry name" value="Helicase_C"/>
    <property type="match status" value="1"/>
</dbReference>
<keyword evidence="3" id="KW-0378">Hydrolase</keyword>
<evidence type="ECO:0000256" key="5">
    <source>
        <dbReference type="ARBA" id="ARBA00022840"/>
    </source>
</evidence>
<keyword evidence="4" id="KW-0347">Helicase</keyword>
<evidence type="ECO:0000313" key="12">
    <source>
        <dbReference type="RefSeq" id="XP_028042281.1"/>
    </source>
</evidence>
<dbReference type="CDD" id="cd17917">
    <property type="entry name" value="DEXHc_RHA-like"/>
    <property type="match status" value="1"/>
</dbReference>
<dbReference type="SMART" id="SM00847">
    <property type="entry name" value="HA2"/>
    <property type="match status" value="1"/>
</dbReference>
<dbReference type="GeneID" id="114252012"/>
<reference evidence="12" key="1">
    <citation type="submission" date="2025-08" db="UniProtKB">
        <authorList>
            <consortium name="RefSeq"/>
        </authorList>
    </citation>
    <scope>IDENTIFICATION</scope>
    <source>
        <tissue evidence="12">Silk gland</tissue>
    </source>
</reference>
<dbReference type="CDD" id="cd18791">
    <property type="entry name" value="SF2_C_RHA"/>
    <property type="match status" value="1"/>
</dbReference>
<evidence type="ECO:0000259" key="10">
    <source>
        <dbReference type="PROSITE" id="PS51194"/>
    </source>
</evidence>
<dbReference type="AlphaFoldDB" id="A0A6J2KIW8"/>
<dbReference type="KEGG" id="bman:114252012"/>
<dbReference type="PROSITE" id="PS51192">
    <property type="entry name" value="HELICASE_ATP_BIND_1"/>
    <property type="match status" value="1"/>
</dbReference>
<dbReference type="GO" id="GO:0005524">
    <property type="term" value="F:ATP binding"/>
    <property type="evidence" value="ECO:0007669"/>
    <property type="project" value="UniProtKB-KW"/>
</dbReference>
<dbReference type="Pfam" id="PF00270">
    <property type="entry name" value="DEAD"/>
    <property type="match status" value="1"/>
</dbReference>
<proteinExistence type="inferred from homology"/>
<dbReference type="EC" id="3.6.4.13" evidence="1"/>
<feature type="region of interest" description="Disordered" evidence="8">
    <location>
        <begin position="1114"/>
        <end position="1137"/>
    </location>
</feature>
<dbReference type="GO" id="GO:0016787">
    <property type="term" value="F:hydrolase activity"/>
    <property type="evidence" value="ECO:0007669"/>
    <property type="project" value="UniProtKB-KW"/>
</dbReference>
<dbReference type="PANTHER" id="PTHR18934">
    <property type="entry name" value="ATP-DEPENDENT RNA HELICASE"/>
    <property type="match status" value="1"/>
</dbReference>
<evidence type="ECO:0000256" key="4">
    <source>
        <dbReference type="ARBA" id="ARBA00022806"/>
    </source>
</evidence>
<dbReference type="InterPro" id="IPR007502">
    <property type="entry name" value="Helicase-assoc_dom"/>
</dbReference>
<evidence type="ECO:0000259" key="9">
    <source>
        <dbReference type="PROSITE" id="PS51192"/>
    </source>
</evidence>
<evidence type="ECO:0000313" key="11">
    <source>
        <dbReference type="Proteomes" id="UP000504629"/>
    </source>
</evidence>
<dbReference type="Pfam" id="PF04408">
    <property type="entry name" value="WHD_HA2"/>
    <property type="match status" value="1"/>
</dbReference>
<gene>
    <name evidence="12" type="primary">LOC114252012</name>
</gene>
<dbReference type="InterPro" id="IPR002464">
    <property type="entry name" value="DNA/RNA_helicase_DEAH_CS"/>
</dbReference>
<feature type="domain" description="Helicase C-terminal" evidence="10">
    <location>
        <begin position="580"/>
        <end position="752"/>
    </location>
</feature>
<protein>
    <recommendedName>
        <fullName evidence="1">RNA helicase</fullName>
        <ecNumber evidence="1">3.6.4.13</ecNumber>
    </recommendedName>
</protein>
<keyword evidence="11" id="KW-1185">Reference proteome</keyword>
<dbReference type="SMART" id="SM00487">
    <property type="entry name" value="DEXDc"/>
    <property type="match status" value="1"/>
</dbReference>
<accession>A0A6J2KIW8</accession>
<dbReference type="FunFam" id="3.40.50.300:FF:000526">
    <property type="entry name" value="DExH-box ATP-dependent RNA helicase DExH3"/>
    <property type="match status" value="1"/>
</dbReference>
<dbReference type="GO" id="GO:0002151">
    <property type="term" value="F:G-quadruplex RNA binding"/>
    <property type="evidence" value="ECO:0007669"/>
    <property type="project" value="TreeGrafter"/>
</dbReference>
<dbReference type="RefSeq" id="XP_028042281.1">
    <property type="nucleotide sequence ID" value="XM_028186480.1"/>
</dbReference>
<dbReference type="SUPFAM" id="SSF52540">
    <property type="entry name" value="P-loop containing nucleoside triphosphate hydrolases"/>
    <property type="match status" value="1"/>
</dbReference>
<dbReference type="GO" id="GO:0005737">
    <property type="term" value="C:cytoplasm"/>
    <property type="evidence" value="ECO:0007669"/>
    <property type="project" value="TreeGrafter"/>
</dbReference>
<evidence type="ECO:0000256" key="8">
    <source>
        <dbReference type="SAM" id="MobiDB-lite"/>
    </source>
</evidence>
<name>A0A6J2KIW8_BOMMA</name>
<evidence type="ECO:0000256" key="6">
    <source>
        <dbReference type="ARBA" id="ARBA00022884"/>
    </source>
</evidence>
<dbReference type="GO" id="GO:0051880">
    <property type="term" value="F:G-quadruplex DNA binding"/>
    <property type="evidence" value="ECO:0007669"/>
    <property type="project" value="TreeGrafter"/>
</dbReference>
<evidence type="ECO:0000256" key="2">
    <source>
        <dbReference type="ARBA" id="ARBA00022741"/>
    </source>
</evidence>
<evidence type="ECO:0000256" key="3">
    <source>
        <dbReference type="ARBA" id="ARBA00022801"/>
    </source>
</evidence>
<dbReference type="Proteomes" id="UP000504629">
    <property type="component" value="Unplaced"/>
</dbReference>
<sequence length="1137" mass="128170">MLKKHLIFHGILNIFFKMPRRYNSFDRFDRPRPPKSGLRGKEIGMYYKALSIEKGKKNKKNNVIRFKIPPSIVSSLYSNLASIEKLAKGLNICIKPIEKLTIAETPKGTIGLKPELSLHEAMYMNTTAAENKNSVQARDNENLFEAKTPLTDFKKLEDISMISEDAELRSPSSVDNKSNGIPVFGSIQKEIDDTAICSPDKKNKILETDNDVLMTPGSSKDFISVKDETVEIKLENRFLSLRSSVNYKYGYEDIITGTFDEKLDECLARGININIKNEVNNDLSFAMIEEYNDMLSKDGYKLHMKFRDKLPTYQKYEELLNMINNNQVLVISGETGCGKSTQVPQIILDDAIINKRGANVKILVTQPRRIAASSLAMRVAEERNEKLGNSVGYAVRLEKVDPRPLGSIMFCTTGILLTELEVNQSLSNYSHIILDEVHERDTHIDLSMCMLKKVLNKRKDLKLILMSATINAEHLTSYFGDCQRIHIEGIAYPVQDVYLEEILKMTGYKLPPAENKRADKRKTWQNHTKKAKATAASEMEKDIQYKAEIGPWLETIRSKIGWDVCTTLLDARIEDINIDLIVEVLKLISSKEPGAVLVFLPGIGDITKLMSVMEQSCEFPRSKFDIYPLHSRLPSLEQHKIFQRPPTGIRKIIIATNIAETSITIDDIVYVIDCGKIKYSGLSIADNISTLKTEWISQANLRQRRGRAGRCQPGVCYHLVTSFRAGKLEPSLKPEMQRSDLLEPVLAIKRLRLGKAADALKDMAAPPAEETIKAAVKHLQQCGALNESEILTPLGWHLARLPVHPAAGKLLLLGALFGCLDRAASVAAVWGFKDPFQLVIGKEKQMDLAKKELALGEPSDHVAISEAIIQWEQCPRQHRNNFAYKNFLSMNTLKLLSEMKHQLADNLRQMGFLNTGNIKSAWENRNANNLSLFKAIVAAALYPNIGSVRWTNLHNRNPRKTPRIKVWTPEDGSIALHPSSVMANKHNGGLNAQPMCSSPGANWLVYWLKRRSTDLFLFDVTLVYTLPLLFFGELHVSPAAEDPDDCIISIEKISVCCKKETTQLLFELRSLLDHVLADKIMASSEHSVKNNAFEEQVLNAVIKLITAEDEGAEYLNSDDDNSESDHSEYETSRRWYR</sequence>
<keyword evidence="6" id="KW-0694">RNA-binding</keyword>
<dbReference type="Gene3D" id="1.20.120.1080">
    <property type="match status" value="1"/>
</dbReference>
<feature type="domain" description="Helicase ATP-binding" evidence="9">
    <location>
        <begin position="320"/>
        <end position="488"/>
    </location>
</feature>
<keyword evidence="2" id="KW-0547">Nucleotide-binding</keyword>
<evidence type="ECO:0000256" key="1">
    <source>
        <dbReference type="ARBA" id="ARBA00012552"/>
    </source>
</evidence>
<evidence type="ECO:0000256" key="7">
    <source>
        <dbReference type="ARBA" id="ARBA00060772"/>
    </source>
</evidence>
<feature type="compositionally biased region" description="Basic and acidic residues" evidence="8">
    <location>
        <begin position="1123"/>
        <end position="1137"/>
    </location>
</feature>
<dbReference type="GO" id="GO:0005634">
    <property type="term" value="C:nucleus"/>
    <property type="evidence" value="ECO:0007669"/>
    <property type="project" value="TreeGrafter"/>
</dbReference>
<dbReference type="GO" id="GO:0003678">
    <property type="term" value="F:DNA helicase activity"/>
    <property type="evidence" value="ECO:0007669"/>
    <property type="project" value="TreeGrafter"/>
</dbReference>
<dbReference type="Gene3D" id="3.40.50.300">
    <property type="entry name" value="P-loop containing nucleotide triphosphate hydrolases"/>
    <property type="match status" value="2"/>
</dbReference>
<organism evidence="11 12">
    <name type="scientific">Bombyx mandarina</name>
    <name type="common">Wild silk moth</name>
    <name type="synonym">Wild silkworm</name>
    <dbReference type="NCBI Taxonomy" id="7092"/>
    <lineage>
        <taxon>Eukaryota</taxon>
        <taxon>Metazoa</taxon>
        <taxon>Ecdysozoa</taxon>
        <taxon>Arthropoda</taxon>
        <taxon>Hexapoda</taxon>
        <taxon>Insecta</taxon>
        <taxon>Pterygota</taxon>
        <taxon>Neoptera</taxon>
        <taxon>Endopterygota</taxon>
        <taxon>Lepidoptera</taxon>
        <taxon>Glossata</taxon>
        <taxon>Ditrysia</taxon>
        <taxon>Bombycoidea</taxon>
        <taxon>Bombycidae</taxon>
        <taxon>Bombycinae</taxon>
        <taxon>Bombyx</taxon>
    </lineage>
</organism>
<dbReference type="InterPro" id="IPR011545">
    <property type="entry name" value="DEAD/DEAH_box_helicase_dom"/>
</dbReference>
<dbReference type="InterPro" id="IPR001650">
    <property type="entry name" value="Helicase_C-like"/>
</dbReference>
<dbReference type="PANTHER" id="PTHR18934:SF237">
    <property type="entry name" value="ATP-DEPENDENT DNA_RNA HELICASE DHX36"/>
    <property type="match status" value="1"/>
</dbReference>
<dbReference type="PROSITE" id="PS51194">
    <property type="entry name" value="HELICASE_CTER"/>
    <property type="match status" value="1"/>
</dbReference>
<comment type="similarity">
    <text evidence="7">Belongs to the DExH box helicase family.</text>
</comment>
<dbReference type="OrthoDB" id="5600252at2759"/>
<dbReference type="PROSITE" id="PS00690">
    <property type="entry name" value="DEAH_ATP_HELICASE"/>
    <property type="match status" value="1"/>
</dbReference>
<dbReference type="InterPro" id="IPR014001">
    <property type="entry name" value="Helicase_ATP-bd"/>
</dbReference>
<dbReference type="CTD" id="35339"/>
<dbReference type="GO" id="GO:0003724">
    <property type="term" value="F:RNA helicase activity"/>
    <property type="evidence" value="ECO:0007669"/>
    <property type="project" value="UniProtKB-EC"/>
</dbReference>
<dbReference type="SMART" id="SM00490">
    <property type="entry name" value="HELICc"/>
    <property type="match status" value="1"/>
</dbReference>
<keyword evidence="5" id="KW-0067">ATP-binding</keyword>